<evidence type="ECO:0000256" key="12">
    <source>
        <dbReference type="SAM" id="MobiDB-lite"/>
    </source>
</evidence>
<dbReference type="Pfam" id="PF00270">
    <property type="entry name" value="DEAD"/>
    <property type="match status" value="1"/>
</dbReference>
<dbReference type="GO" id="GO:0005634">
    <property type="term" value="C:nucleus"/>
    <property type="evidence" value="ECO:0007669"/>
    <property type="project" value="TreeGrafter"/>
</dbReference>
<dbReference type="PROSITE" id="PS51192">
    <property type="entry name" value="HELICASE_ATP_BIND_1"/>
    <property type="match status" value="1"/>
</dbReference>
<evidence type="ECO:0000256" key="4">
    <source>
        <dbReference type="ARBA" id="ARBA00022771"/>
    </source>
</evidence>
<evidence type="ECO:0000259" key="14">
    <source>
        <dbReference type="PROSITE" id="PS51194"/>
    </source>
</evidence>
<dbReference type="Pfam" id="PF06839">
    <property type="entry name" value="Zn_ribbon_GRF"/>
    <property type="match status" value="1"/>
</dbReference>
<dbReference type="Proteomes" id="UP000030745">
    <property type="component" value="Unassembled WGS sequence"/>
</dbReference>
<evidence type="ECO:0000259" key="13">
    <source>
        <dbReference type="PROSITE" id="PS51192"/>
    </source>
</evidence>
<gene>
    <name evidence="16" type="ORF">SPRG_13157</name>
</gene>
<evidence type="ECO:0000256" key="8">
    <source>
        <dbReference type="ARBA" id="ARBA00022840"/>
    </source>
</evidence>
<evidence type="ECO:0000313" key="17">
    <source>
        <dbReference type="Proteomes" id="UP000030745"/>
    </source>
</evidence>
<feature type="domain" description="Helicase C-terminal" evidence="14">
    <location>
        <begin position="622"/>
        <end position="773"/>
    </location>
</feature>
<dbReference type="GO" id="GO:0003676">
    <property type="term" value="F:nucleic acid binding"/>
    <property type="evidence" value="ECO:0007669"/>
    <property type="project" value="InterPro"/>
</dbReference>
<keyword evidence="17" id="KW-1185">Reference proteome</keyword>
<evidence type="ECO:0000256" key="11">
    <source>
        <dbReference type="PROSITE-ProRule" id="PRU01343"/>
    </source>
</evidence>
<dbReference type="SMART" id="SM00487">
    <property type="entry name" value="DEXDc"/>
    <property type="match status" value="1"/>
</dbReference>
<evidence type="ECO:0000256" key="6">
    <source>
        <dbReference type="ARBA" id="ARBA00022806"/>
    </source>
</evidence>
<sequence length="1082" mass="118499">MSTPWPRRGAAATAPSADAQTAWPRRKKEDATPPATATTKPPPGASAWPRRQPAGSAPVPATKAAKKKAVEDDAWVLKMYEKRKEMKKKRKLEPTTAPPPVPVDDAPVANPEHAAVALAPSSLLDDSEALPAIPPNSFYDEAPAFDPTLFEPVAKRAKAAVAMPAPKLKPQAASSKLQASSRAANRTRAPSDDDRVSSEDDDIVPKATKPRAKAKPKPTTRLPSDVPSEEDGEAAIDTTEWRKHAIKQRQAAVGSHSVSDNFVRLTMRKKVKGSRGNPKKRPLYLRATLYDKAEHDEAPVSKATHDGVDVVQECLDVLAQPPPPPTFVTLEEAVSTPLCYHGLPAHRLVVKKKTANHGRGFFACTRKLDEGRCDFFLWEQNHPDAIAHALAAPEAELPPMPEFATPLDALRVLFGHADFKPGQRWAIDRVLNRHEKASLLILPTGAGKSLCYQLPSIFLPGLTLVISPLISLINDQMEKLPPPLQARAASFSSAKFKADQASLCRALYAGHIKLLFVSPERAVTAGFHALLSKLSISLVCVDEAHCLSEWSHNFRPSFLRLGPLAAKASQVLALTATASTSVTADIARILSISDDGIRRDRIGRDNLTLDVAVTTDASRLDDLRALLTAPPYNKGSVIVYVHTQYAAAMVAGHLSAQAHIKTSAYHAGLEADVKEKVRATFLSGKLRVVVATIAFGMGIDKPNVRGVIHYHMPSSMEHYVQHVGRAGRDGKPAHCTLLLVASDFNRFHALAHSDGLSLRQVGRFLDLVFGDTRAIPTRPGFCELTLPIKWLEMELDMKEGVLETILTMLELQGHIKLLPSLHATCTLTISNFEPWKSHVLFTRVEALADAATEQEGYLTKTIYTFNVVELTQTFPLRANDDIVLLELRRLQQTGVGQYQLSDYAVRLERSASRVPNIESIVRDVYTHHVAQEKRNVVRVEALYAALLRASESDDATASLNETIEAYFEDRDDDAPVAKPWAFAPLTPGQIAGIQQATHSLLHHDQRAFSAQSITRILHGMASPCFPSDEWRDHNAWSRYAALPFPLVKNVVHDVVTAFRKDEMTAAAPTEPSSSLVARKPKE</sequence>
<dbReference type="InterPro" id="IPR001650">
    <property type="entry name" value="Helicase_C-like"/>
</dbReference>
<dbReference type="RefSeq" id="XP_012207544.1">
    <property type="nucleotide sequence ID" value="XM_012352154.1"/>
</dbReference>
<dbReference type="GO" id="GO:0009378">
    <property type="term" value="F:four-way junction helicase activity"/>
    <property type="evidence" value="ECO:0007669"/>
    <property type="project" value="TreeGrafter"/>
</dbReference>
<protein>
    <recommendedName>
        <fullName evidence="10">DNA 3'-5' helicase</fullName>
        <ecNumber evidence="10">5.6.2.4</ecNumber>
    </recommendedName>
</protein>
<feature type="compositionally biased region" description="Low complexity" evidence="12">
    <location>
        <begin position="10"/>
        <end position="22"/>
    </location>
</feature>
<evidence type="ECO:0000256" key="10">
    <source>
        <dbReference type="ARBA" id="ARBA00034808"/>
    </source>
</evidence>
<dbReference type="InterPro" id="IPR004589">
    <property type="entry name" value="DNA_helicase_ATP-dep_RecQ"/>
</dbReference>
<dbReference type="InterPro" id="IPR011545">
    <property type="entry name" value="DEAD/DEAH_box_helicase_dom"/>
</dbReference>
<evidence type="ECO:0000259" key="15">
    <source>
        <dbReference type="PROSITE" id="PS51999"/>
    </source>
</evidence>
<feature type="domain" description="Helicase ATP-binding" evidence="13">
    <location>
        <begin position="429"/>
        <end position="596"/>
    </location>
</feature>
<dbReference type="InterPro" id="IPR010666">
    <property type="entry name" value="Znf_GRF"/>
</dbReference>
<dbReference type="SMART" id="SM00490">
    <property type="entry name" value="HELICc"/>
    <property type="match status" value="1"/>
</dbReference>
<keyword evidence="6" id="KW-0347">Helicase</keyword>
<dbReference type="GeneID" id="24135057"/>
<dbReference type="GO" id="GO:0005524">
    <property type="term" value="F:ATP binding"/>
    <property type="evidence" value="ECO:0007669"/>
    <property type="project" value="UniProtKB-KW"/>
</dbReference>
<dbReference type="PROSITE" id="PS51999">
    <property type="entry name" value="ZF_GRF"/>
    <property type="match status" value="1"/>
</dbReference>
<dbReference type="AlphaFoldDB" id="A0A067C5D1"/>
<evidence type="ECO:0000256" key="1">
    <source>
        <dbReference type="ARBA" id="ARBA00005446"/>
    </source>
</evidence>
<dbReference type="GO" id="GO:0000724">
    <property type="term" value="P:double-strand break repair via homologous recombination"/>
    <property type="evidence" value="ECO:0007669"/>
    <property type="project" value="TreeGrafter"/>
</dbReference>
<dbReference type="EC" id="5.6.2.4" evidence="10"/>
<feature type="compositionally biased region" description="Basic residues" evidence="12">
    <location>
        <begin position="208"/>
        <end position="218"/>
    </location>
</feature>
<organism evidence="16 17">
    <name type="scientific">Saprolegnia parasitica (strain CBS 223.65)</name>
    <dbReference type="NCBI Taxonomy" id="695850"/>
    <lineage>
        <taxon>Eukaryota</taxon>
        <taxon>Sar</taxon>
        <taxon>Stramenopiles</taxon>
        <taxon>Oomycota</taxon>
        <taxon>Saprolegniomycetes</taxon>
        <taxon>Saprolegniales</taxon>
        <taxon>Saprolegniaceae</taxon>
        <taxon>Saprolegnia</taxon>
    </lineage>
</organism>
<comment type="catalytic activity">
    <reaction evidence="9">
        <text>Couples ATP hydrolysis with the unwinding of duplex DNA by translocating in the 3'-5' direction.</text>
        <dbReference type="EC" id="5.6.2.4"/>
    </reaction>
</comment>
<comment type="similarity">
    <text evidence="1">Belongs to the helicase family. RecQ subfamily.</text>
</comment>
<evidence type="ECO:0000256" key="3">
    <source>
        <dbReference type="ARBA" id="ARBA00022741"/>
    </source>
</evidence>
<dbReference type="VEuPathDB" id="FungiDB:SPRG_13157"/>
<dbReference type="NCBIfam" id="TIGR00614">
    <property type="entry name" value="recQ_fam"/>
    <property type="match status" value="1"/>
</dbReference>
<feature type="region of interest" description="Disordered" evidence="12">
    <location>
        <begin position="158"/>
        <end position="234"/>
    </location>
</feature>
<keyword evidence="2" id="KW-0479">Metal-binding</keyword>
<dbReference type="GO" id="GO:0008270">
    <property type="term" value="F:zinc ion binding"/>
    <property type="evidence" value="ECO:0007669"/>
    <property type="project" value="UniProtKB-KW"/>
</dbReference>
<name>A0A067C5D1_SAPPC</name>
<feature type="region of interest" description="Disordered" evidence="12">
    <location>
        <begin position="1"/>
        <end position="108"/>
    </location>
</feature>
<proteinExistence type="inferred from homology"/>
<dbReference type="GO" id="GO:0043138">
    <property type="term" value="F:3'-5' DNA helicase activity"/>
    <property type="evidence" value="ECO:0007669"/>
    <property type="project" value="UniProtKB-EC"/>
</dbReference>
<dbReference type="KEGG" id="spar:SPRG_13157"/>
<evidence type="ECO:0000256" key="2">
    <source>
        <dbReference type="ARBA" id="ARBA00022723"/>
    </source>
</evidence>
<keyword evidence="7" id="KW-0862">Zinc</keyword>
<dbReference type="GO" id="GO:0005694">
    <property type="term" value="C:chromosome"/>
    <property type="evidence" value="ECO:0007669"/>
    <property type="project" value="TreeGrafter"/>
</dbReference>
<feature type="compositionally biased region" description="Basic and acidic residues" evidence="12">
    <location>
        <begin position="189"/>
        <end position="198"/>
    </location>
</feature>
<evidence type="ECO:0000256" key="5">
    <source>
        <dbReference type="ARBA" id="ARBA00022801"/>
    </source>
</evidence>
<feature type="compositionally biased region" description="Polar residues" evidence="12">
    <location>
        <begin position="172"/>
        <end position="184"/>
    </location>
</feature>
<dbReference type="InterPro" id="IPR027417">
    <property type="entry name" value="P-loop_NTPase"/>
</dbReference>
<dbReference type="PROSITE" id="PS51194">
    <property type="entry name" value="HELICASE_CTER"/>
    <property type="match status" value="1"/>
</dbReference>
<keyword evidence="3" id="KW-0547">Nucleotide-binding</keyword>
<accession>A0A067C5D1</accession>
<reference evidence="16 17" key="1">
    <citation type="journal article" date="2013" name="PLoS Genet.">
        <title>Distinctive expansion of potential virulence genes in the genome of the oomycete fish pathogen Saprolegnia parasitica.</title>
        <authorList>
            <person name="Jiang R.H."/>
            <person name="de Bruijn I."/>
            <person name="Haas B.J."/>
            <person name="Belmonte R."/>
            <person name="Lobach L."/>
            <person name="Christie J."/>
            <person name="van den Ackerveken G."/>
            <person name="Bottin A."/>
            <person name="Bulone V."/>
            <person name="Diaz-Moreno S.M."/>
            <person name="Dumas B."/>
            <person name="Fan L."/>
            <person name="Gaulin E."/>
            <person name="Govers F."/>
            <person name="Grenville-Briggs L.J."/>
            <person name="Horner N.R."/>
            <person name="Levin J.Z."/>
            <person name="Mammella M."/>
            <person name="Meijer H.J."/>
            <person name="Morris P."/>
            <person name="Nusbaum C."/>
            <person name="Oome S."/>
            <person name="Phillips A.J."/>
            <person name="van Rooyen D."/>
            <person name="Rzeszutek E."/>
            <person name="Saraiva M."/>
            <person name="Secombes C.J."/>
            <person name="Seidl M.F."/>
            <person name="Snel B."/>
            <person name="Stassen J.H."/>
            <person name="Sykes S."/>
            <person name="Tripathy S."/>
            <person name="van den Berg H."/>
            <person name="Vega-Arreguin J.C."/>
            <person name="Wawra S."/>
            <person name="Young S.K."/>
            <person name="Zeng Q."/>
            <person name="Dieguez-Uribeondo J."/>
            <person name="Russ C."/>
            <person name="Tyler B.M."/>
            <person name="van West P."/>
        </authorList>
    </citation>
    <scope>NUCLEOTIDE SEQUENCE [LARGE SCALE GENOMIC DNA]</scope>
    <source>
        <strain evidence="16 17">CBS 223.65</strain>
    </source>
</reference>
<dbReference type="EMBL" id="KK583281">
    <property type="protein sequence ID" value="KDO21741.1"/>
    <property type="molecule type" value="Genomic_DNA"/>
</dbReference>
<dbReference type="STRING" id="695850.A0A067C5D1"/>
<dbReference type="GO" id="GO:0005737">
    <property type="term" value="C:cytoplasm"/>
    <property type="evidence" value="ECO:0007669"/>
    <property type="project" value="TreeGrafter"/>
</dbReference>
<keyword evidence="4 11" id="KW-0863">Zinc-finger</keyword>
<dbReference type="Pfam" id="PF00271">
    <property type="entry name" value="Helicase_C"/>
    <property type="match status" value="1"/>
</dbReference>
<evidence type="ECO:0000256" key="7">
    <source>
        <dbReference type="ARBA" id="ARBA00022833"/>
    </source>
</evidence>
<keyword evidence="8" id="KW-0067">ATP-binding</keyword>
<dbReference type="InterPro" id="IPR014001">
    <property type="entry name" value="Helicase_ATP-bd"/>
</dbReference>
<dbReference type="Gene3D" id="3.40.50.300">
    <property type="entry name" value="P-loop containing nucleotide triphosphate hydrolases"/>
    <property type="match status" value="2"/>
</dbReference>
<dbReference type="OMA" id="PSSMEHY"/>
<dbReference type="PANTHER" id="PTHR13710">
    <property type="entry name" value="DNA HELICASE RECQ FAMILY MEMBER"/>
    <property type="match status" value="1"/>
</dbReference>
<feature type="compositionally biased region" description="Low complexity" evidence="12">
    <location>
        <begin position="159"/>
        <end position="170"/>
    </location>
</feature>
<dbReference type="PANTHER" id="PTHR13710:SF108">
    <property type="entry name" value="ATP-DEPENDENT DNA HELICASE Q4"/>
    <property type="match status" value="1"/>
</dbReference>
<feature type="domain" description="GRF-type" evidence="15">
    <location>
        <begin position="339"/>
        <end position="382"/>
    </location>
</feature>
<evidence type="ECO:0000313" key="16">
    <source>
        <dbReference type="EMBL" id="KDO21741.1"/>
    </source>
</evidence>
<dbReference type="GO" id="GO:0016787">
    <property type="term" value="F:hydrolase activity"/>
    <property type="evidence" value="ECO:0007669"/>
    <property type="project" value="UniProtKB-KW"/>
</dbReference>
<dbReference type="OrthoDB" id="75161at2759"/>
<dbReference type="SUPFAM" id="SSF52540">
    <property type="entry name" value="P-loop containing nucleoside triphosphate hydrolases"/>
    <property type="match status" value="1"/>
</dbReference>
<keyword evidence="5" id="KW-0378">Hydrolase</keyword>
<evidence type="ECO:0000256" key="9">
    <source>
        <dbReference type="ARBA" id="ARBA00034617"/>
    </source>
</evidence>